<dbReference type="EMBL" id="AAMT01000007">
    <property type="protein sequence ID" value="EAQ12817.1"/>
    <property type="molecule type" value="Genomic_DNA"/>
</dbReference>
<dbReference type="RefSeq" id="WP_008330016.1">
    <property type="nucleotide sequence ID" value="NZ_VNHV01000001.1"/>
</dbReference>
<organism evidence="1 2">
    <name type="scientific">Maritimibacter alkaliphilus HTCC2654</name>
    <dbReference type="NCBI Taxonomy" id="314271"/>
    <lineage>
        <taxon>Bacteria</taxon>
        <taxon>Pseudomonadati</taxon>
        <taxon>Pseudomonadota</taxon>
        <taxon>Alphaproteobacteria</taxon>
        <taxon>Rhodobacterales</taxon>
        <taxon>Roseobacteraceae</taxon>
        <taxon>Maritimibacter</taxon>
    </lineage>
</organism>
<reference evidence="1 2" key="1">
    <citation type="journal article" date="2010" name="J. Bacteriol.">
        <title>Genome sequences of Pelagibaca bermudensis HTCC2601T and Maritimibacter alkaliphilus HTCC2654T, the type strains of two marine Roseobacter genera.</title>
        <authorList>
            <person name="Thrash J.C."/>
            <person name="Cho J.C."/>
            <person name="Ferriera S."/>
            <person name="Johnson J."/>
            <person name="Vergin K.L."/>
            <person name="Giovannoni S.J."/>
        </authorList>
    </citation>
    <scope>NUCLEOTIDE SEQUENCE [LARGE SCALE GENOMIC DNA]</scope>
    <source>
        <strain evidence="1 2">HTCC2654</strain>
    </source>
</reference>
<accession>A3VG41</accession>
<dbReference type="STRING" id="314271.RB2654_06894"/>
<evidence type="ECO:0000313" key="2">
    <source>
        <dbReference type="Proteomes" id="UP000002931"/>
    </source>
</evidence>
<evidence type="ECO:0000313" key="1">
    <source>
        <dbReference type="EMBL" id="EAQ12817.1"/>
    </source>
</evidence>
<dbReference type="AlphaFoldDB" id="A3VG41"/>
<sequence length="134" mass="14780">MGSPAATLFQDTSKPLYFKAAIAPSPGSRHAQPAGDVRRMFDPRGHFLRARKATPSGVKFTLDFKILRRAPPDRLASEFEIERAVAPARPDARVLTRQSVLAQREGEPRGIAKYFDGGHPDRAALVVVSLWLMT</sequence>
<proteinExistence type="predicted"/>
<keyword evidence="2" id="KW-1185">Reference proteome</keyword>
<gene>
    <name evidence="1" type="ORF">RB2654_06894</name>
</gene>
<dbReference type="HOGENOM" id="CLU_1893683_0_0_5"/>
<comment type="caution">
    <text evidence="1">The sequence shown here is derived from an EMBL/GenBank/DDBJ whole genome shotgun (WGS) entry which is preliminary data.</text>
</comment>
<name>A3VG41_9RHOB</name>
<protein>
    <submittedName>
        <fullName evidence="1">Uncharacterized protein</fullName>
    </submittedName>
</protein>
<dbReference type="Proteomes" id="UP000002931">
    <property type="component" value="Unassembled WGS sequence"/>
</dbReference>